<evidence type="ECO:0000313" key="2">
    <source>
        <dbReference type="Proteomes" id="UP001501321"/>
    </source>
</evidence>
<accession>A0ABP8PVW9</accession>
<comment type="caution">
    <text evidence="1">The sequence shown here is derived from an EMBL/GenBank/DDBJ whole genome shotgun (WGS) entry which is preliminary data.</text>
</comment>
<dbReference type="EMBL" id="BAABFC010000001">
    <property type="protein sequence ID" value="GAA4493409.1"/>
    <property type="molecule type" value="Genomic_DNA"/>
</dbReference>
<reference evidence="2" key="1">
    <citation type="journal article" date="2019" name="Int. J. Syst. Evol. Microbiol.">
        <title>The Global Catalogue of Microorganisms (GCM) 10K type strain sequencing project: providing services to taxonomists for standard genome sequencing and annotation.</title>
        <authorList>
            <consortium name="The Broad Institute Genomics Platform"/>
            <consortium name="The Broad Institute Genome Sequencing Center for Infectious Disease"/>
            <person name="Wu L."/>
            <person name="Ma J."/>
        </authorList>
    </citation>
    <scope>NUCLEOTIDE SEQUENCE [LARGE SCALE GENOMIC DNA]</scope>
    <source>
        <strain evidence="2">JCM 32226</strain>
    </source>
</reference>
<organism evidence="1 2">
    <name type="scientific">Pseudaeromonas paramecii</name>
    <dbReference type="NCBI Taxonomy" id="2138166"/>
    <lineage>
        <taxon>Bacteria</taxon>
        <taxon>Pseudomonadati</taxon>
        <taxon>Pseudomonadota</taxon>
        <taxon>Gammaproteobacteria</taxon>
        <taxon>Aeromonadales</taxon>
        <taxon>Aeromonadaceae</taxon>
        <taxon>Pseudaeromonas</taxon>
    </lineage>
</organism>
<name>A0ABP8PVW9_9GAMM</name>
<sequence>MLMKDHIESCKRKAHQIKSDYPELSYVKRLDVAAKAQGFKHYTALKKLYDLLGPDKSPSHLAIVEAGGDPALSPYQMVSKRYVDGWSQAKPV</sequence>
<proteinExistence type="predicted"/>
<protein>
    <submittedName>
        <fullName evidence="1">Uncharacterized protein</fullName>
    </submittedName>
</protein>
<gene>
    <name evidence="1" type="ORF">GCM10023095_03610</name>
</gene>
<evidence type="ECO:0000313" key="1">
    <source>
        <dbReference type="EMBL" id="GAA4493409.1"/>
    </source>
</evidence>
<keyword evidence="2" id="KW-1185">Reference proteome</keyword>
<dbReference type="Proteomes" id="UP001501321">
    <property type="component" value="Unassembled WGS sequence"/>
</dbReference>